<dbReference type="GeneTree" id="ENSGT00390000004964"/>
<dbReference type="Gene3D" id="1.25.10.10">
    <property type="entry name" value="Leucine-rich Repeat Variant"/>
    <property type="match status" value="1"/>
</dbReference>
<sequence length="188" mass="20849">FPIHSLPSPFRHSPSIHPFPAIPHSYISRHSRFPALRAQPLLVSPCGSRALQSLLHFRDPSPVLRALRALPRPALPALARSGPGSRLWDAILASKTVPKPAKKRLLKRLQGHWAALAKDRSGSRVLDTAWACSPLPQRVLMAAELAPHLPELLRDPLGRGAARTLGLELFRRDRPRWEGLHRGRGLSL</sequence>
<name>A0A8C9N0B5_SERCA</name>
<reference evidence="2" key="1">
    <citation type="submission" date="2025-08" db="UniProtKB">
        <authorList>
            <consortium name="Ensembl"/>
        </authorList>
    </citation>
    <scope>IDENTIFICATION</scope>
</reference>
<dbReference type="InterPro" id="IPR011989">
    <property type="entry name" value="ARM-like"/>
</dbReference>
<evidence type="ECO:0000313" key="2">
    <source>
        <dbReference type="Ensembl" id="ENSSCAP00000010940.1"/>
    </source>
</evidence>
<evidence type="ECO:0000256" key="1">
    <source>
        <dbReference type="ARBA" id="ARBA00022737"/>
    </source>
</evidence>
<dbReference type="PANTHER" id="PTHR13102:SF0">
    <property type="entry name" value="NUCLEOLAR PROTEIN 9"/>
    <property type="match status" value="1"/>
</dbReference>
<dbReference type="GO" id="GO:0000056">
    <property type="term" value="P:ribosomal small subunit export from nucleus"/>
    <property type="evidence" value="ECO:0007669"/>
    <property type="project" value="TreeGrafter"/>
</dbReference>
<reference evidence="2" key="2">
    <citation type="submission" date="2025-09" db="UniProtKB">
        <authorList>
            <consortium name="Ensembl"/>
        </authorList>
    </citation>
    <scope>IDENTIFICATION</scope>
</reference>
<dbReference type="GO" id="GO:0030686">
    <property type="term" value="C:90S preribosome"/>
    <property type="evidence" value="ECO:0007669"/>
    <property type="project" value="TreeGrafter"/>
</dbReference>
<dbReference type="GO" id="GO:0005730">
    <property type="term" value="C:nucleolus"/>
    <property type="evidence" value="ECO:0007669"/>
    <property type="project" value="TreeGrafter"/>
</dbReference>
<dbReference type="GO" id="GO:0003723">
    <property type="term" value="F:RNA binding"/>
    <property type="evidence" value="ECO:0007669"/>
    <property type="project" value="InterPro"/>
</dbReference>
<keyword evidence="1" id="KW-0677">Repeat</keyword>
<dbReference type="Proteomes" id="UP000694409">
    <property type="component" value="Unassembled WGS sequence"/>
</dbReference>
<dbReference type="Pfam" id="PF22493">
    <property type="entry name" value="PUF_NOP9"/>
    <property type="match status" value="1"/>
</dbReference>
<protein>
    <submittedName>
        <fullName evidence="2">Uncharacterized protein</fullName>
    </submittedName>
</protein>
<dbReference type="GO" id="GO:0030688">
    <property type="term" value="C:preribosome, small subunit precursor"/>
    <property type="evidence" value="ECO:0007669"/>
    <property type="project" value="TreeGrafter"/>
</dbReference>
<keyword evidence="3" id="KW-1185">Reference proteome</keyword>
<dbReference type="GO" id="GO:0000447">
    <property type="term" value="P:endonucleolytic cleavage in ITS1 to separate SSU-rRNA from 5.8S rRNA and LSU-rRNA from tricistronic rRNA transcript (SSU-rRNA, 5.8S rRNA, LSU-rRNA)"/>
    <property type="evidence" value="ECO:0007669"/>
    <property type="project" value="TreeGrafter"/>
</dbReference>
<accession>A0A8C9N0B5</accession>
<dbReference type="PANTHER" id="PTHR13102">
    <property type="entry name" value="NUCLEOLAR PROTEIN 9"/>
    <property type="match status" value="1"/>
</dbReference>
<dbReference type="InterPro" id="IPR001313">
    <property type="entry name" value="Pumilio_RNA-bd_rpt"/>
</dbReference>
<dbReference type="SUPFAM" id="SSF48371">
    <property type="entry name" value="ARM repeat"/>
    <property type="match status" value="1"/>
</dbReference>
<dbReference type="GO" id="GO:0000472">
    <property type="term" value="P:endonucleolytic cleavage to generate mature 5'-end of SSU-rRNA from (SSU-rRNA, 5.8S rRNA, LSU-rRNA)"/>
    <property type="evidence" value="ECO:0007669"/>
    <property type="project" value="TreeGrafter"/>
</dbReference>
<dbReference type="AlphaFoldDB" id="A0A8C9N0B5"/>
<dbReference type="GO" id="GO:0000480">
    <property type="term" value="P:endonucleolytic cleavage in 5'-ETS of tricistronic rRNA transcript (SSU-rRNA, 5.8S rRNA, LSU-rRNA)"/>
    <property type="evidence" value="ECO:0007669"/>
    <property type="project" value="TreeGrafter"/>
</dbReference>
<dbReference type="InterPro" id="IPR040000">
    <property type="entry name" value="NOP9"/>
</dbReference>
<proteinExistence type="predicted"/>
<dbReference type="InterPro" id="IPR016024">
    <property type="entry name" value="ARM-type_fold"/>
</dbReference>
<organism evidence="2 3">
    <name type="scientific">Serinus canaria</name>
    <name type="common">Island canary</name>
    <name type="synonym">Fringilla canaria</name>
    <dbReference type="NCBI Taxonomy" id="9135"/>
    <lineage>
        <taxon>Eukaryota</taxon>
        <taxon>Metazoa</taxon>
        <taxon>Chordata</taxon>
        <taxon>Craniata</taxon>
        <taxon>Vertebrata</taxon>
        <taxon>Euteleostomi</taxon>
        <taxon>Archelosauria</taxon>
        <taxon>Archosauria</taxon>
        <taxon>Dinosauria</taxon>
        <taxon>Saurischia</taxon>
        <taxon>Theropoda</taxon>
        <taxon>Coelurosauria</taxon>
        <taxon>Aves</taxon>
        <taxon>Neognathae</taxon>
        <taxon>Neoaves</taxon>
        <taxon>Telluraves</taxon>
        <taxon>Australaves</taxon>
        <taxon>Passeriformes</taxon>
        <taxon>Passeroidea</taxon>
        <taxon>Fringillidae</taxon>
        <taxon>Carduelinae</taxon>
        <taxon>Serinus</taxon>
    </lineage>
</organism>
<evidence type="ECO:0000313" key="3">
    <source>
        <dbReference type="Proteomes" id="UP000694409"/>
    </source>
</evidence>
<dbReference type="Ensembl" id="ENSSCAT00000012364.1">
    <property type="protein sequence ID" value="ENSSCAP00000010940.1"/>
    <property type="gene ID" value="ENSSCAG00000008242.1"/>
</dbReference>